<dbReference type="AlphaFoldDB" id="A0A917ZY09"/>
<feature type="transmembrane region" description="Helical" evidence="2">
    <location>
        <begin position="18"/>
        <end position="37"/>
    </location>
</feature>
<protein>
    <submittedName>
        <fullName evidence="3">Uncharacterized protein</fullName>
    </submittedName>
</protein>
<proteinExistence type="predicted"/>
<evidence type="ECO:0000256" key="2">
    <source>
        <dbReference type="SAM" id="Phobius"/>
    </source>
</evidence>
<comment type="caution">
    <text evidence="3">The sequence shown here is derived from an EMBL/GenBank/DDBJ whole genome shotgun (WGS) entry which is preliminary data.</text>
</comment>
<gene>
    <name evidence="3" type="ORF">GCM10012278_00530</name>
</gene>
<keyword evidence="2" id="KW-1133">Transmembrane helix</keyword>
<evidence type="ECO:0000256" key="1">
    <source>
        <dbReference type="SAM" id="MobiDB-lite"/>
    </source>
</evidence>
<evidence type="ECO:0000313" key="4">
    <source>
        <dbReference type="Proteomes" id="UP000660745"/>
    </source>
</evidence>
<feature type="compositionally biased region" description="Polar residues" evidence="1">
    <location>
        <begin position="50"/>
        <end position="63"/>
    </location>
</feature>
<organism evidence="3 4">
    <name type="scientific">Nonomuraea glycinis</name>
    <dbReference type="NCBI Taxonomy" id="2047744"/>
    <lineage>
        <taxon>Bacteria</taxon>
        <taxon>Bacillati</taxon>
        <taxon>Actinomycetota</taxon>
        <taxon>Actinomycetes</taxon>
        <taxon>Streptosporangiales</taxon>
        <taxon>Streptosporangiaceae</taxon>
        <taxon>Nonomuraea</taxon>
    </lineage>
</organism>
<keyword evidence="2" id="KW-0472">Membrane</keyword>
<keyword evidence="4" id="KW-1185">Reference proteome</keyword>
<reference evidence="3" key="1">
    <citation type="journal article" date="2014" name="Int. J. Syst. Evol. Microbiol.">
        <title>Complete genome sequence of Corynebacterium casei LMG S-19264T (=DSM 44701T), isolated from a smear-ripened cheese.</title>
        <authorList>
            <consortium name="US DOE Joint Genome Institute (JGI-PGF)"/>
            <person name="Walter F."/>
            <person name="Albersmeier A."/>
            <person name="Kalinowski J."/>
            <person name="Ruckert C."/>
        </authorList>
    </citation>
    <scope>NUCLEOTIDE SEQUENCE</scope>
    <source>
        <strain evidence="3">CGMCC 4.7430</strain>
    </source>
</reference>
<keyword evidence="2" id="KW-0812">Transmembrane</keyword>
<dbReference type="RefSeq" id="WP_189136409.1">
    <property type="nucleotide sequence ID" value="NZ_BMNK01000001.1"/>
</dbReference>
<dbReference type="EMBL" id="BMNK01000001">
    <property type="protein sequence ID" value="GGP00293.1"/>
    <property type="molecule type" value="Genomic_DNA"/>
</dbReference>
<reference evidence="3" key="2">
    <citation type="submission" date="2020-09" db="EMBL/GenBank/DDBJ databases">
        <authorList>
            <person name="Sun Q."/>
            <person name="Zhou Y."/>
        </authorList>
    </citation>
    <scope>NUCLEOTIDE SEQUENCE</scope>
    <source>
        <strain evidence="3">CGMCC 4.7430</strain>
    </source>
</reference>
<accession>A0A917ZY09</accession>
<name>A0A917ZY09_9ACTN</name>
<evidence type="ECO:0000313" key="3">
    <source>
        <dbReference type="EMBL" id="GGP00293.1"/>
    </source>
</evidence>
<feature type="region of interest" description="Disordered" evidence="1">
    <location>
        <begin position="39"/>
        <end position="71"/>
    </location>
</feature>
<dbReference type="Proteomes" id="UP000660745">
    <property type="component" value="Unassembled WGS sequence"/>
</dbReference>
<sequence>MTELFDVIETGGRRPRRWIGLAVVLVLVGVPVVGLLSSRDPMAEPASEPTPGSSRTSADSAPSPSGGLNRVLNAPNALHARAADDGDMEVLDVVFPDGQRAEVRYPAKLNLDRLGSRPFHSVWVDGRYRQLVAPYNGEAEVTKGGKPIREFAPNVTLWPRQSGSASYGQVLLFAFGPWRVAMYDRWQGLDFTDRVALAQRLRGKVTGDGYLTLSVKDAGGVESATDTGPGAGPVEIRMARPGEIAMGDPVGPQLWFGGGTDGMVMLIPTPDCKEPRTPPRPGRWQGRAVRDVCRGGMRIGATGDERFVTTALDGIRVKLK</sequence>